<dbReference type="OrthoDB" id="9801978at2"/>
<evidence type="ECO:0000256" key="9">
    <source>
        <dbReference type="ARBA" id="ARBA00023316"/>
    </source>
</evidence>
<keyword evidence="9 10" id="KW-0961">Cell wall biogenesis/degradation</keyword>
<dbReference type="Gene3D" id="3.90.190.20">
    <property type="entry name" value="Mur ligase, C-terminal domain"/>
    <property type="match status" value="1"/>
</dbReference>
<keyword evidence="5 10" id="KW-0067">ATP-binding</keyword>
<evidence type="ECO:0000259" key="12">
    <source>
        <dbReference type="Pfam" id="PF01225"/>
    </source>
</evidence>
<sequence>MSDTLWTFADFLAATGGTLEGATGADVTGISIDSRTLSAGNAFFAIVGDRLDGHAYVKGALDRGAAVAVVERDRVKDAVTGPLIVVDDTLKALENVGRAARARTSAGIVAVTGSVGKTGTKEALRLTLSRSGAVHASQKSFNNHWGVPLSLSQMPQETAYGIFEIGMNHPGEITPLVDMVRPHVAIITTVAPVHIEYFESEEAIARAKAEIFFGVVPGGTAVLNRDNRHFDLLASLAREAGIERIASFGEAEDADVRLLKLAAKAECSCVSASVFGQELTYKVGAPGRHLVDNSLAVLAAVHLLGANLALAGLALAEFAPPSGRGARHTLWLRDGKATLIDESYNANPVSMRAAISLLASSEPTRPGRRVAVLGDMLELGDDSQDLHADLAGPLMEAKVDRVYCAGPEMRALWEALPNGRRGAYGEKSSEIESALRSELMPGDVVMIKGSAGSKMTPVAEALQKRFARPTEKNV</sequence>
<evidence type="ECO:0000256" key="8">
    <source>
        <dbReference type="ARBA" id="ARBA00023306"/>
    </source>
</evidence>
<evidence type="ECO:0000256" key="7">
    <source>
        <dbReference type="ARBA" id="ARBA00022984"/>
    </source>
</evidence>
<organism evidence="15 16">
    <name type="scientific">Rhodobium orientis</name>
    <dbReference type="NCBI Taxonomy" id="34017"/>
    <lineage>
        <taxon>Bacteria</taxon>
        <taxon>Pseudomonadati</taxon>
        <taxon>Pseudomonadota</taxon>
        <taxon>Alphaproteobacteria</taxon>
        <taxon>Hyphomicrobiales</taxon>
        <taxon>Rhodobiaceae</taxon>
        <taxon>Rhodobium</taxon>
    </lineage>
</organism>
<dbReference type="InterPro" id="IPR035911">
    <property type="entry name" value="MurE/MurF_N"/>
</dbReference>
<dbReference type="PANTHER" id="PTHR43024:SF1">
    <property type="entry name" value="UDP-N-ACETYLMURAMOYL-TRIPEPTIDE--D-ALANYL-D-ALANINE LIGASE"/>
    <property type="match status" value="1"/>
</dbReference>
<dbReference type="InterPro" id="IPR013221">
    <property type="entry name" value="Mur_ligase_cen"/>
</dbReference>
<proteinExistence type="inferred from homology"/>
<keyword evidence="4 10" id="KW-0547">Nucleotide-binding</keyword>
<comment type="subcellular location">
    <subcellularLocation>
        <location evidence="10 11">Cytoplasm</location>
    </subcellularLocation>
</comment>
<comment type="function">
    <text evidence="10 11">Involved in cell wall formation. Catalyzes the final step in the synthesis of UDP-N-acetylmuramoyl-pentapeptide, the precursor of murein.</text>
</comment>
<evidence type="ECO:0000256" key="6">
    <source>
        <dbReference type="ARBA" id="ARBA00022960"/>
    </source>
</evidence>
<dbReference type="GO" id="GO:0071555">
    <property type="term" value="P:cell wall organization"/>
    <property type="evidence" value="ECO:0007669"/>
    <property type="project" value="UniProtKB-KW"/>
</dbReference>
<dbReference type="Pfam" id="PF01225">
    <property type="entry name" value="Mur_ligase"/>
    <property type="match status" value="1"/>
</dbReference>
<accession>A0A327JJ71</accession>
<evidence type="ECO:0000256" key="10">
    <source>
        <dbReference type="HAMAP-Rule" id="MF_02019"/>
    </source>
</evidence>
<evidence type="ECO:0000256" key="5">
    <source>
        <dbReference type="ARBA" id="ARBA00022840"/>
    </source>
</evidence>
<dbReference type="InterPro" id="IPR036615">
    <property type="entry name" value="Mur_ligase_C_dom_sf"/>
</dbReference>
<dbReference type="PANTHER" id="PTHR43024">
    <property type="entry name" value="UDP-N-ACETYLMURAMOYL-TRIPEPTIDE--D-ALANYL-D-ALANINE LIGASE"/>
    <property type="match status" value="1"/>
</dbReference>
<dbReference type="InterPro" id="IPR005863">
    <property type="entry name" value="UDP-N-AcMur_synth"/>
</dbReference>
<evidence type="ECO:0000259" key="14">
    <source>
        <dbReference type="Pfam" id="PF08245"/>
    </source>
</evidence>
<dbReference type="GO" id="GO:0008766">
    <property type="term" value="F:UDP-N-acetylmuramoylalanyl-D-glutamyl-2,6-diaminopimelate-D-alanyl-D-alanine ligase activity"/>
    <property type="evidence" value="ECO:0007669"/>
    <property type="project" value="RHEA"/>
</dbReference>
<dbReference type="GO" id="GO:0009252">
    <property type="term" value="P:peptidoglycan biosynthetic process"/>
    <property type="evidence" value="ECO:0007669"/>
    <property type="project" value="UniProtKB-UniRule"/>
</dbReference>
<name>A0A327JJ71_9HYPH</name>
<dbReference type="RefSeq" id="WP_111435948.1">
    <property type="nucleotide sequence ID" value="NZ_JACIGG010000032.1"/>
</dbReference>
<dbReference type="Gene3D" id="3.40.1390.10">
    <property type="entry name" value="MurE/MurF, N-terminal domain"/>
    <property type="match status" value="1"/>
</dbReference>
<comment type="pathway">
    <text evidence="10 11">Cell wall biogenesis; peptidoglycan biosynthesis.</text>
</comment>
<evidence type="ECO:0000256" key="1">
    <source>
        <dbReference type="ARBA" id="ARBA00022490"/>
    </source>
</evidence>
<feature type="domain" description="Mur ligase central" evidence="14">
    <location>
        <begin position="111"/>
        <end position="301"/>
    </location>
</feature>
<evidence type="ECO:0000313" key="15">
    <source>
        <dbReference type="EMBL" id="RAI25283.1"/>
    </source>
</evidence>
<dbReference type="GO" id="GO:0005737">
    <property type="term" value="C:cytoplasm"/>
    <property type="evidence" value="ECO:0007669"/>
    <property type="project" value="UniProtKB-SubCell"/>
</dbReference>
<dbReference type="GO" id="GO:0047480">
    <property type="term" value="F:UDP-N-acetylmuramoyl-tripeptide-D-alanyl-D-alanine ligase activity"/>
    <property type="evidence" value="ECO:0007669"/>
    <property type="project" value="UniProtKB-UniRule"/>
</dbReference>
<evidence type="ECO:0000259" key="13">
    <source>
        <dbReference type="Pfam" id="PF02875"/>
    </source>
</evidence>
<dbReference type="SUPFAM" id="SSF63418">
    <property type="entry name" value="MurE/MurF N-terminal domain"/>
    <property type="match status" value="1"/>
</dbReference>
<comment type="caution">
    <text evidence="10">Lacks conserved residue(s) required for the propagation of feature annotation.</text>
</comment>
<dbReference type="EC" id="6.3.2.10" evidence="10 11"/>
<dbReference type="SUPFAM" id="SSF53244">
    <property type="entry name" value="MurD-like peptide ligases, peptide-binding domain"/>
    <property type="match status" value="1"/>
</dbReference>
<keyword evidence="7 10" id="KW-0573">Peptidoglycan synthesis</keyword>
<dbReference type="Gene3D" id="3.40.1190.10">
    <property type="entry name" value="Mur-like, catalytic domain"/>
    <property type="match status" value="1"/>
</dbReference>
<comment type="catalytic activity">
    <reaction evidence="10 11">
        <text>D-alanyl-D-alanine + UDP-N-acetyl-alpha-D-muramoyl-L-alanyl-gamma-D-glutamyl-meso-2,6-diaminopimelate + ATP = UDP-N-acetyl-alpha-D-muramoyl-L-alanyl-gamma-D-glutamyl-meso-2,6-diaminopimeloyl-D-alanyl-D-alanine + ADP + phosphate + H(+)</text>
        <dbReference type="Rhea" id="RHEA:28374"/>
        <dbReference type="ChEBI" id="CHEBI:15378"/>
        <dbReference type="ChEBI" id="CHEBI:30616"/>
        <dbReference type="ChEBI" id="CHEBI:43474"/>
        <dbReference type="ChEBI" id="CHEBI:57822"/>
        <dbReference type="ChEBI" id="CHEBI:61386"/>
        <dbReference type="ChEBI" id="CHEBI:83905"/>
        <dbReference type="ChEBI" id="CHEBI:456216"/>
        <dbReference type="EC" id="6.3.2.10"/>
    </reaction>
</comment>
<keyword evidence="16" id="KW-1185">Reference proteome</keyword>
<dbReference type="SUPFAM" id="SSF53623">
    <property type="entry name" value="MurD-like peptide ligases, catalytic domain"/>
    <property type="match status" value="1"/>
</dbReference>
<dbReference type="Pfam" id="PF08245">
    <property type="entry name" value="Mur_ligase_M"/>
    <property type="match status" value="1"/>
</dbReference>
<evidence type="ECO:0000256" key="11">
    <source>
        <dbReference type="RuleBase" id="RU004136"/>
    </source>
</evidence>
<protein>
    <recommendedName>
        <fullName evidence="10 11">UDP-N-acetylmuramoyl-tripeptide--D-alanyl-D-alanine ligase</fullName>
        <ecNumber evidence="10 11">6.3.2.10</ecNumber>
    </recommendedName>
    <alternativeName>
        <fullName evidence="10">D-alanyl-D-alanine-adding enzyme</fullName>
    </alternativeName>
</protein>
<feature type="domain" description="Mur ligase C-terminal" evidence="13">
    <location>
        <begin position="336"/>
        <end position="450"/>
    </location>
</feature>
<evidence type="ECO:0000256" key="2">
    <source>
        <dbReference type="ARBA" id="ARBA00022598"/>
    </source>
</evidence>
<dbReference type="InterPro" id="IPR004101">
    <property type="entry name" value="Mur_ligase_C"/>
</dbReference>
<evidence type="ECO:0000313" key="16">
    <source>
        <dbReference type="Proteomes" id="UP000249299"/>
    </source>
</evidence>
<dbReference type="HAMAP" id="MF_02019">
    <property type="entry name" value="MurF"/>
    <property type="match status" value="1"/>
</dbReference>
<dbReference type="NCBIfam" id="TIGR01143">
    <property type="entry name" value="murF"/>
    <property type="match status" value="1"/>
</dbReference>
<feature type="domain" description="Mur ligase N-terminal catalytic" evidence="12">
    <location>
        <begin position="27"/>
        <end position="86"/>
    </location>
</feature>
<dbReference type="GO" id="GO:0008360">
    <property type="term" value="P:regulation of cell shape"/>
    <property type="evidence" value="ECO:0007669"/>
    <property type="project" value="UniProtKB-KW"/>
</dbReference>
<keyword evidence="8 10" id="KW-0131">Cell cycle</keyword>
<dbReference type="Proteomes" id="UP000249299">
    <property type="component" value="Unassembled WGS sequence"/>
</dbReference>
<reference evidence="15 16" key="1">
    <citation type="submission" date="2017-07" db="EMBL/GenBank/DDBJ databases">
        <title>Draft Genome Sequences of Select Purple Nonsulfur Bacteria.</title>
        <authorList>
            <person name="Lasarre B."/>
            <person name="Mckinlay J.B."/>
        </authorList>
    </citation>
    <scope>NUCLEOTIDE SEQUENCE [LARGE SCALE GENOMIC DNA]</scope>
    <source>
        <strain evidence="15 16">DSM 11290</strain>
    </source>
</reference>
<dbReference type="InterPro" id="IPR051046">
    <property type="entry name" value="MurCDEF_CellWall_CoF430Synth"/>
</dbReference>
<dbReference type="AlphaFoldDB" id="A0A327JJ71"/>
<dbReference type="EMBL" id="NPEV01000051">
    <property type="protein sequence ID" value="RAI25283.1"/>
    <property type="molecule type" value="Genomic_DNA"/>
</dbReference>
<comment type="caution">
    <text evidence="15">The sequence shown here is derived from an EMBL/GenBank/DDBJ whole genome shotgun (WGS) entry which is preliminary data.</text>
</comment>
<dbReference type="InterPro" id="IPR036565">
    <property type="entry name" value="Mur-like_cat_sf"/>
</dbReference>
<gene>
    <name evidence="10" type="primary">murF</name>
    <name evidence="15" type="ORF">CH339_18870</name>
</gene>
<dbReference type="GO" id="GO:0005524">
    <property type="term" value="F:ATP binding"/>
    <property type="evidence" value="ECO:0007669"/>
    <property type="project" value="UniProtKB-UniRule"/>
</dbReference>
<dbReference type="Pfam" id="PF02875">
    <property type="entry name" value="Mur_ligase_C"/>
    <property type="match status" value="1"/>
</dbReference>
<dbReference type="GO" id="GO:0051301">
    <property type="term" value="P:cell division"/>
    <property type="evidence" value="ECO:0007669"/>
    <property type="project" value="UniProtKB-KW"/>
</dbReference>
<dbReference type="NCBIfam" id="NF010693">
    <property type="entry name" value="PRK14093.1"/>
    <property type="match status" value="1"/>
</dbReference>
<dbReference type="UniPathway" id="UPA00219"/>
<comment type="similarity">
    <text evidence="10">Belongs to the MurCDEF family. MurF subfamily.</text>
</comment>
<keyword evidence="1 10" id="KW-0963">Cytoplasm</keyword>
<evidence type="ECO:0000256" key="3">
    <source>
        <dbReference type="ARBA" id="ARBA00022618"/>
    </source>
</evidence>
<keyword evidence="2 10" id="KW-0436">Ligase</keyword>
<dbReference type="InterPro" id="IPR000713">
    <property type="entry name" value="Mur_ligase_N"/>
</dbReference>
<evidence type="ECO:0000256" key="4">
    <source>
        <dbReference type="ARBA" id="ARBA00022741"/>
    </source>
</evidence>
<keyword evidence="6 10" id="KW-0133">Cell shape</keyword>
<keyword evidence="3 10" id="KW-0132">Cell division</keyword>